<accession>A0A4D6IUL1</accession>
<protein>
    <submittedName>
        <fullName evidence="2">Ycf15</fullName>
    </submittedName>
</protein>
<keyword evidence="2" id="KW-0934">Plastid</keyword>
<dbReference type="RefSeq" id="YP_009627438.1">
    <property type="nucleotide sequence ID" value="NC_042153.1"/>
</dbReference>
<organism evidence="2">
    <name type="scientific">Tinospora cordifolia</name>
    <dbReference type="NCBI Taxonomy" id="285590"/>
    <lineage>
        <taxon>Eukaryota</taxon>
        <taxon>Viridiplantae</taxon>
        <taxon>Streptophyta</taxon>
        <taxon>Embryophyta</taxon>
        <taxon>Tracheophyta</taxon>
        <taxon>Spermatophyta</taxon>
        <taxon>Magnoliopsida</taxon>
        <taxon>Ranunculales</taxon>
        <taxon>Menispermaceae</taxon>
        <taxon>Chasmantheroideae</taxon>
        <taxon>Burasaieae</taxon>
        <taxon>Tinospora</taxon>
    </lineage>
</organism>
<reference evidence="2" key="1">
    <citation type="submission" date="2018-07" db="EMBL/GenBank/DDBJ databases">
        <authorList>
            <person name="Monpara J.K."/>
            <person name="Bhatt P.P."/>
            <person name="Thaker V.S."/>
        </authorList>
    </citation>
    <scope>NUCLEOTIDE SEQUENCE</scope>
</reference>
<geneLocation type="chloroplast" evidence="2"/>
<feature type="region of interest" description="Disordered" evidence="1">
    <location>
        <begin position="31"/>
        <end position="64"/>
    </location>
</feature>
<keyword evidence="2" id="KW-0150">Chloroplast</keyword>
<feature type="compositionally biased region" description="Polar residues" evidence="1">
    <location>
        <begin position="100"/>
        <end position="118"/>
    </location>
</feature>
<sequence length="132" mass="14856">MRVQLHCIARIRVVYLKRVDLFASLMVQSSSRGKTPLSPRSTEKKCRTDANSSSRKKGLTEPGSLTNTNIIEKNCLFCILSPVPLLPRALRNRSDHIDIPSTQHRSSKGSRTTHQSTKARIFQKMDSYSKSA</sequence>
<evidence type="ECO:0000256" key="1">
    <source>
        <dbReference type="SAM" id="MobiDB-lite"/>
    </source>
</evidence>
<dbReference type="AlphaFoldDB" id="A0A4D6IUL1"/>
<gene>
    <name evidence="2" type="primary">ycf15</name>
</gene>
<dbReference type="EMBL" id="MH577056">
    <property type="protein sequence ID" value="QCC70904.1"/>
    <property type="molecule type" value="Genomic_DNA"/>
</dbReference>
<name>A0A4D6IUL1_9MAGN</name>
<proteinExistence type="predicted"/>
<feature type="region of interest" description="Disordered" evidence="1">
    <location>
        <begin position="96"/>
        <end position="132"/>
    </location>
</feature>
<dbReference type="GeneID" id="40136789"/>
<evidence type="ECO:0000313" key="2">
    <source>
        <dbReference type="EMBL" id="QCC70904.1"/>
    </source>
</evidence>